<gene>
    <name evidence="1" type="ORF">FA95DRAFT_1611744</name>
</gene>
<organism evidence="1 2">
    <name type="scientific">Auriscalpium vulgare</name>
    <dbReference type="NCBI Taxonomy" id="40419"/>
    <lineage>
        <taxon>Eukaryota</taxon>
        <taxon>Fungi</taxon>
        <taxon>Dikarya</taxon>
        <taxon>Basidiomycota</taxon>
        <taxon>Agaricomycotina</taxon>
        <taxon>Agaricomycetes</taxon>
        <taxon>Russulales</taxon>
        <taxon>Auriscalpiaceae</taxon>
        <taxon>Auriscalpium</taxon>
    </lineage>
</organism>
<reference evidence="1" key="2">
    <citation type="journal article" date="2022" name="New Phytol.">
        <title>Evolutionary transition to the ectomycorrhizal habit in the genomes of a hyperdiverse lineage of mushroom-forming fungi.</title>
        <authorList>
            <person name="Looney B."/>
            <person name="Miyauchi S."/>
            <person name="Morin E."/>
            <person name="Drula E."/>
            <person name="Courty P.E."/>
            <person name="Kohler A."/>
            <person name="Kuo A."/>
            <person name="LaButti K."/>
            <person name="Pangilinan J."/>
            <person name="Lipzen A."/>
            <person name="Riley R."/>
            <person name="Andreopoulos W."/>
            <person name="He G."/>
            <person name="Johnson J."/>
            <person name="Nolan M."/>
            <person name="Tritt A."/>
            <person name="Barry K.W."/>
            <person name="Grigoriev I.V."/>
            <person name="Nagy L.G."/>
            <person name="Hibbett D."/>
            <person name="Henrissat B."/>
            <person name="Matheny P.B."/>
            <person name="Labbe J."/>
            <person name="Martin F.M."/>
        </authorList>
    </citation>
    <scope>NUCLEOTIDE SEQUENCE</scope>
    <source>
        <strain evidence="1">FP105234-sp</strain>
    </source>
</reference>
<evidence type="ECO:0000313" key="2">
    <source>
        <dbReference type="Proteomes" id="UP000814033"/>
    </source>
</evidence>
<protein>
    <submittedName>
        <fullName evidence="1">Acetyl-CoA synthetase-like protein</fullName>
    </submittedName>
</protein>
<accession>A0ACB8R8P0</accession>
<reference evidence="1" key="1">
    <citation type="submission" date="2021-02" db="EMBL/GenBank/DDBJ databases">
        <authorList>
            <consortium name="DOE Joint Genome Institute"/>
            <person name="Ahrendt S."/>
            <person name="Looney B.P."/>
            <person name="Miyauchi S."/>
            <person name="Morin E."/>
            <person name="Drula E."/>
            <person name="Courty P.E."/>
            <person name="Chicoki N."/>
            <person name="Fauchery L."/>
            <person name="Kohler A."/>
            <person name="Kuo A."/>
            <person name="Labutti K."/>
            <person name="Pangilinan J."/>
            <person name="Lipzen A."/>
            <person name="Riley R."/>
            <person name="Andreopoulos W."/>
            <person name="He G."/>
            <person name="Johnson J."/>
            <person name="Barry K.W."/>
            <person name="Grigoriev I.V."/>
            <person name="Nagy L."/>
            <person name="Hibbett D."/>
            <person name="Henrissat B."/>
            <person name="Matheny P.B."/>
            <person name="Labbe J."/>
            <person name="Martin F."/>
        </authorList>
    </citation>
    <scope>NUCLEOTIDE SEQUENCE</scope>
    <source>
        <strain evidence="1">FP105234-sp</strain>
    </source>
</reference>
<evidence type="ECO:0000313" key="1">
    <source>
        <dbReference type="EMBL" id="KAI0040496.1"/>
    </source>
</evidence>
<comment type="caution">
    <text evidence="1">The sequence shown here is derived from an EMBL/GenBank/DDBJ whole genome shotgun (WGS) entry which is preliminary data.</text>
</comment>
<sequence length="142" mass="15601">LGGLAATHTLAHAGHRVTLLDVGEPINPEAWNWFNEHVGRFQAAIVDTFSIVVTPFPGAIETKPGSATVPFFGIEPVILDPTSGKELEGNNVEGVLALRNPWPSILRMVFQDHQRYLETYMKPYPGVFYTGDGAARDEHGYI</sequence>
<feature type="non-terminal residue" evidence="1">
    <location>
        <position position="1"/>
    </location>
</feature>
<proteinExistence type="predicted"/>
<name>A0ACB8R8P0_9AGAM</name>
<keyword evidence="2" id="KW-1185">Reference proteome</keyword>
<dbReference type="Proteomes" id="UP000814033">
    <property type="component" value="Unassembled WGS sequence"/>
</dbReference>
<dbReference type="EMBL" id="MU276191">
    <property type="protein sequence ID" value="KAI0040496.1"/>
    <property type="molecule type" value="Genomic_DNA"/>
</dbReference>